<protein>
    <submittedName>
        <fullName evidence="3">Uncharacterized protein</fullName>
    </submittedName>
</protein>
<sequence length="279" mass="30637">MNMRSIATRALRQRCALHAASRGPQASARPVQMRSLSTTASVEASGPPFKKFFWITTGIMFGIPGALGAAFVYNLKTDDEFYEHFNEKYPDMIAWINEYVPLNEEFVALASREDIGDVTPMSELLNETVTVVAKLQSGATVRFQAQGSASQTEIEALAATHAGRSKDRVVSIGFVEDDDAEAAEASARGVEAGSASASSVAVLPPGIRTMWTGKKKPRADAVNEARDEIEAIRLQQLALEESKFAGRDIDEADEEIQALEARKIELKKLLPRKRFLWIF</sequence>
<feature type="coiled-coil region" evidence="1">
    <location>
        <begin position="222"/>
        <end position="269"/>
    </location>
</feature>
<reference evidence="3" key="1">
    <citation type="submission" date="2019-03" db="EMBL/GenBank/DDBJ databases">
        <title>Long read genome sequence of the mycoparasitic Pythium oligandrum ATCC 38472 isolated from sugarbeet rhizosphere.</title>
        <authorList>
            <person name="Gaulin E."/>
        </authorList>
    </citation>
    <scope>NUCLEOTIDE SEQUENCE</scope>
    <source>
        <strain evidence="3">ATCC 38472_TT</strain>
    </source>
</reference>
<accession>A0A8K1CWY3</accession>
<feature type="transmembrane region" description="Helical" evidence="2">
    <location>
        <begin position="52"/>
        <end position="73"/>
    </location>
</feature>
<dbReference type="AlphaFoldDB" id="A0A8K1CWY3"/>
<evidence type="ECO:0000313" key="3">
    <source>
        <dbReference type="EMBL" id="TMW69758.1"/>
    </source>
</evidence>
<dbReference type="EMBL" id="SPLM01000001">
    <property type="protein sequence ID" value="TMW69758.1"/>
    <property type="molecule type" value="Genomic_DNA"/>
</dbReference>
<evidence type="ECO:0000256" key="2">
    <source>
        <dbReference type="SAM" id="Phobius"/>
    </source>
</evidence>
<keyword evidence="2" id="KW-0472">Membrane</keyword>
<keyword evidence="4" id="KW-1185">Reference proteome</keyword>
<dbReference type="OrthoDB" id="73014at2759"/>
<name>A0A8K1CWY3_PYTOL</name>
<evidence type="ECO:0000313" key="4">
    <source>
        <dbReference type="Proteomes" id="UP000794436"/>
    </source>
</evidence>
<keyword evidence="2" id="KW-1133">Transmembrane helix</keyword>
<dbReference type="Proteomes" id="UP000794436">
    <property type="component" value="Unassembled WGS sequence"/>
</dbReference>
<evidence type="ECO:0000256" key="1">
    <source>
        <dbReference type="SAM" id="Coils"/>
    </source>
</evidence>
<keyword evidence="2" id="KW-0812">Transmembrane</keyword>
<organism evidence="3 4">
    <name type="scientific">Pythium oligandrum</name>
    <name type="common">Mycoparasitic fungus</name>
    <dbReference type="NCBI Taxonomy" id="41045"/>
    <lineage>
        <taxon>Eukaryota</taxon>
        <taxon>Sar</taxon>
        <taxon>Stramenopiles</taxon>
        <taxon>Oomycota</taxon>
        <taxon>Peronosporomycetes</taxon>
        <taxon>Pythiales</taxon>
        <taxon>Pythiaceae</taxon>
        <taxon>Pythium</taxon>
    </lineage>
</organism>
<gene>
    <name evidence="3" type="ORF">Poli38472_001914</name>
</gene>
<proteinExistence type="predicted"/>
<comment type="caution">
    <text evidence="3">The sequence shown here is derived from an EMBL/GenBank/DDBJ whole genome shotgun (WGS) entry which is preliminary data.</text>
</comment>
<keyword evidence="1" id="KW-0175">Coiled coil</keyword>